<dbReference type="InterPro" id="IPR011058">
    <property type="entry name" value="Cyanovirin-N"/>
</dbReference>
<accession>A0A9P9II66</accession>
<keyword evidence="4" id="KW-1185">Reference proteome</keyword>
<dbReference type="Proteomes" id="UP000717696">
    <property type="component" value="Unassembled WGS sequence"/>
</dbReference>
<dbReference type="EMBL" id="JAGMUU010000028">
    <property type="protein sequence ID" value="KAH7120215.1"/>
    <property type="molecule type" value="Genomic_DNA"/>
</dbReference>
<sequence>MHILILSLLVAAIGAFATPSTEPAMSTEPVLSNEHKLDNITDAASIQGRDGGTWGGFADSCTDIRYYLNAEDWQRYLDEGEGVGTKPFLKSPHVVAKCPNLAGQKQCSVLKIGDCMGNRGGRLEPAYKGEWHKTCTSCAFQEDGRVFYCQCYTGKGGKLEGNIVNLNEIINNFDGKLACFSNFGKPDYCPGGPSFDIGQWGYRPWPVHG</sequence>
<name>A0A9P9II66_9HYPO</name>
<feature type="chain" id="PRO_5040302196" evidence="1">
    <location>
        <begin position="18"/>
        <end position="209"/>
    </location>
</feature>
<evidence type="ECO:0000256" key="1">
    <source>
        <dbReference type="SAM" id="SignalP"/>
    </source>
</evidence>
<gene>
    <name evidence="3" type="ORF">B0J13DRAFT_648854</name>
</gene>
<dbReference type="Gene3D" id="2.30.60.10">
    <property type="entry name" value="Cyanovirin-N"/>
    <property type="match status" value="1"/>
</dbReference>
<keyword evidence="1" id="KW-0732">Signal</keyword>
<feature type="signal peptide" evidence="1">
    <location>
        <begin position="1"/>
        <end position="17"/>
    </location>
</feature>
<proteinExistence type="predicted"/>
<evidence type="ECO:0000259" key="2">
    <source>
        <dbReference type="Pfam" id="PF08881"/>
    </source>
</evidence>
<feature type="domain" description="Cyanovirin-N" evidence="2">
    <location>
        <begin position="93"/>
        <end position="177"/>
    </location>
</feature>
<dbReference type="Pfam" id="PF08881">
    <property type="entry name" value="CVNH"/>
    <property type="match status" value="1"/>
</dbReference>
<reference evidence="3" key="1">
    <citation type="journal article" date="2021" name="Nat. Commun.">
        <title>Genetic determinants of endophytism in the Arabidopsis root mycobiome.</title>
        <authorList>
            <person name="Mesny F."/>
            <person name="Miyauchi S."/>
            <person name="Thiergart T."/>
            <person name="Pickel B."/>
            <person name="Atanasova L."/>
            <person name="Karlsson M."/>
            <person name="Huettel B."/>
            <person name="Barry K.W."/>
            <person name="Haridas S."/>
            <person name="Chen C."/>
            <person name="Bauer D."/>
            <person name="Andreopoulos W."/>
            <person name="Pangilinan J."/>
            <person name="LaButti K."/>
            <person name="Riley R."/>
            <person name="Lipzen A."/>
            <person name="Clum A."/>
            <person name="Drula E."/>
            <person name="Henrissat B."/>
            <person name="Kohler A."/>
            <person name="Grigoriev I.V."/>
            <person name="Martin F.M."/>
            <person name="Hacquard S."/>
        </authorList>
    </citation>
    <scope>NUCLEOTIDE SEQUENCE</scope>
    <source>
        <strain evidence="3">MPI-CAGE-AT-0021</strain>
    </source>
</reference>
<protein>
    <submittedName>
        <fullName evidence="3">Cyanovirin-N</fullName>
    </submittedName>
</protein>
<dbReference type="SUPFAM" id="SSF51322">
    <property type="entry name" value="Cyanovirin-N"/>
    <property type="match status" value="1"/>
</dbReference>
<organism evidence="3 4">
    <name type="scientific">Dactylonectria estremocensis</name>
    <dbReference type="NCBI Taxonomy" id="1079267"/>
    <lineage>
        <taxon>Eukaryota</taxon>
        <taxon>Fungi</taxon>
        <taxon>Dikarya</taxon>
        <taxon>Ascomycota</taxon>
        <taxon>Pezizomycotina</taxon>
        <taxon>Sordariomycetes</taxon>
        <taxon>Hypocreomycetidae</taxon>
        <taxon>Hypocreales</taxon>
        <taxon>Nectriaceae</taxon>
        <taxon>Dactylonectria</taxon>
    </lineage>
</organism>
<dbReference type="AlphaFoldDB" id="A0A9P9II66"/>
<evidence type="ECO:0000313" key="4">
    <source>
        <dbReference type="Proteomes" id="UP000717696"/>
    </source>
</evidence>
<comment type="caution">
    <text evidence="3">The sequence shown here is derived from an EMBL/GenBank/DDBJ whole genome shotgun (WGS) entry which is preliminary data.</text>
</comment>
<dbReference type="OrthoDB" id="2947935at2759"/>
<evidence type="ECO:0000313" key="3">
    <source>
        <dbReference type="EMBL" id="KAH7120215.1"/>
    </source>
</evidence>
<dbReference type="InterPro" id="IPR036673">
    <property type="entry name" value="Cyanovirin-N_sf"/>
</dbReference>